<evidence type="ECO:0000256" key="1">
    <source>
        <dbReference type="SAM" id="Phobius"/>
    </source>
</evidence>
<evidence type="ECO:0000259" key="2">
    <source>
        <dbReference type="Pfam" id="PF02470"/>
    </source>
</evidence>
<keyword evidence="1" id="KW-0812">Transmembrane</keyword>
<comment type="caution">
    <text evidence="3">The sequence shown here is derived from an EMBL/GenBank/DDBJ whole genome shotgun (WGS) entry which is preliminary data.</text>
</comment>
<sequence length="286" mass="30258">MKTPEWDATKPRSAEAWAWYAFALCLLALLGVGYVWYRHGNAQYASYQVHTGDAVSGLLVDAPVEFHGVEVGHVARISLAGPREVDIVLSIRKGTPISAATLATVTSRGLAARGFMGYVYIALEDAGDSRGPLALHPVSHLPLIAAGPSRSSDVDTAISTVDANVQILTALMEATLSRDNLGALDASLRDLERVTATLAANSDRLNAILANADRMSRDAVPLMAAGTESLRTMRAELLPQANRMLADMQAASKTLAAAADRLQRNPSLLLRGAAVPLGPGERDGKP</sequence>
<reference evidence="3" key="1">
    <citation type="submission" date="2021-01" db="EMBL/GenBank/DDBJ databases">
        <title>Genome sequence of strain Noviherbaspirillum sp. DKR-6.</title>
        <authorList>
            <person name="Chaudhary D.K."/>
        </authorList>
    </citation>
    <scope>NUCLEOTIDE SEQUENCE</scope>
    <source>
        <strain evidence="3">DKR-6</strain>
    </source>
</reference>
<keyword evidence="1" id="KW-1133">Transmembrane helix</keyword>
<dbReference type="InterPro" id="IPR003399">
    <property type="entry name" value="Mce/MlaD"/>
</dbReference>
<evidence type="ECO:0000313" key="4">
    <source>
        <dbReference type="Proteomes" id="UP000622890"/>
    </source>
</evidence>
<feature type="domain" description="Mce/MlaD" evidence="2">
    <location>
        <begin position="47"/>
        <end position="123"/>
    </location>
</feature>
<feature type="transmembrane region" description="Helical" evidence="1">
    <location>
        <begin position="17"/>
        <end position="37"/>
    </location>
</feature>
<dbReference type="RefSeq" id="WP_200598320.1">
    <property type="nucleotide sequence ID" value="NZ_JAEPBG010000031.1"/>
</dbReference>
<dbReference type="EMBL" id="JAEPBG010000031">
    <property type="protein sequence ID" value="MBK4738949.1"/>
    <property type="molecule type" value="Genomic_DNA"/>
</dbReference>
<dbReference type="AlphaFoldDB" id="A0A934T075"/>
<name>A0A934T075_9BURK</name>
<accession>A0A934T075</accession>
<keyword evidence="1" id="KW-0472">Membrane</keyword>
<dbReference type="Pfam" id="PF02470">
    <property type="entry name" value="MlaD"/>
    <property type="match status" value="1"/>
</dbReference>
<dbReference type="Proteomes" id="UP000622890">
    <property type="component" value="Unassembled WGS sequence"/>
</dbReference>
<dbReference type="PANTHER" id="PTHR36698">
    <property type="entry name" value="BLL5892 PROTEIN"/>
    <property type="match status" value="1"/>
</dbReference>
<protein>
    <submittedName>
        <fullName evidence="3">MCE family protein</fullName>
    </submittedName>
</protein>
<organism evidence="3 4">
    <name type="scientific">Noviherbaspirillum pedocola</name>
    <dbReference type="NCBI Taxonomy" id="2801341"/>
    <lineage>
        <taxon>Bacteria</taxon>
        <taxon>Pseudomonadati</taxon>
        <taxon>Pseudomonadota</taxon>
        <taxon>Betaproteobacteria</taxon>
        <taxon>Burkholderiales</taxon>
        <taxon>Oxalobacteraceae</taxon>
        <taxon>Noviherbaspirillum</taxon>
    </lineage>
</organism>
<proteinExistence type="predicted"/>
<gene>
    <name evidence="3" type="ORF">JJB74_30415</name>
</gene>
<dbReference type="PANTHER" id="PTHR36698:SF3">
    <property type="entry name" value="ABC-TYPE TRANSPORT AUXILIARY LIPOPROTEIN COMPONENT DOMAIN-CONTAINING PROTEIN"/>
    <property type="match status" value="1"/>
</dbReference>
<keyword evidence="4" id="KW-1185">Reference proteome</keyword>
<evidence type="ECO:0000313" key="3">
    <source>
        <dbReference type="EMBL" id="MBK4738949.1"/>
    </source>
</evidence>